<evidence type="ECO:0000256" key="1">
    <source>
        <dbReference type="SAM" id="SignalP"/>
    </source>
</evidence>
<proteinExistence type="predicted"/>
<reference evidence="2" key="1">
    <citation type="submission" date="2015-06" db="EMBL/GenBank/DDBJ databases">
        <authorList>
            <person name="Nguyen H."/>
        </authorList>
    </citation>
    <scope>NUCLEOTIDE SEQUENCE</scope>
    <source>
        <strain evidence="2">DAOM 180753</strain>
    </source>
</reference>
<organism evidence="2 3">
    <name type="scientific">Penicillium thymicola</name>
    <dbReference type="NCBI Taxonomy" id="293382"/>
    <lineage>
        <taxon>Eukaryota</taxon>
        <taxon>Fungi</taxon>
        <taxon>Dikarya</taxon>
        <taxon>Ascomycota</taxon>
        <taxon>Pezizomycotina</taxon>
        <taxon>Eurotiomycetes</taxon>
        <taxon>Eurotiomycetidae</taxon>
        <taxon>Eurotiales</taxon>
        <taxon>Aspergillaceae</taxon>
        <taxon>Penicillium</taxon>
    </lineage>
</organism>
<accession>A0AAI9TPF5</accession>
<dbReference type="InterPro" id="IPR036188">
    <property type="entry name" value="FAD/NAD-bd_sf"/>
</dbReference>
<dbReference type="Pfam" id="PF13450">
    <property type="entry name" value="NAD_binding_8"/>
    <property type="match status" value="1"/>
</dbReference>
<reference evidence="2" key="2">
    <citation type="journal article" date="2016" name="Fungal Biol.">
        <title>Ochratoxin A production by Penicillium thymicola.</title>
        <authorList>
            <person name="Nguyen H.D.T."/>
            <person name="McMullin D.R."/>
            <person name="Ponomareva E."/>
            <person name="Riley R."/>
            <person name="Pomraning K.R."/>
            <person name="Baker S.E."/>
            <person name="Seifert K.A."/>
        </authorList>
    </citation>
    <scope>NUCLEOTIDE SEQUENCE</scope>
    <source>
        <strain evidence="2">DAOM 180753</strain>
    </source>
</reference>
<evidence type="ECO:0008006" key="4">
    <source>
        <dbReference type="Google" id="ProtNLM"/>
    </source>
</evidence>
<keyword evidence="3" id="KW-1185">Reference proteome</keyword>
<dbReference type="EMBL" id="LACB01000042">
    <property type="protein sequence ID" value="KAJ9491035.1"/>
    <property type="molecule type" value="Genomic_DNA"/>
</dbReference>
<name>A0AAI9TPF5_PENTH</name>
<gene>
    <name evidence="2" type="ORF">VN97_g2231</name>
</gene>
<comment type="caution">
    <text evidence="2">The sequence shown here is derived from an EMBL/GenBank/DDBJ whole genome shotgun (WGS) entry which is preliminary data.</text>
</comment>
<feature type="signal peptide" evidence="1">
    <location>
        <begin position="1"/>
        <end position="20"/>
    </location>
</feature>
<dbReference type="Gene3D" id="3.50.50.60">
    <property type="entry name" value="FAD/NAD(P)-binding domain"/>
    <property type="match status" value="1"/>
</dbReference>
<sequence length="224" mass="24181">MLAKAASLLTAASVVAMSSASPITQTISRDVVVVGEGAAGAYAAVRLREDYGKSIALVEREARLGGVVDTWTDPKTGMPYELGVEAFLDYGNATQFFARFNVSRLLIAIPPTVPNLTPFKLDKKELSVLSKTAYTQAYAGGVVSSNLPLNTTIINIASGNWLDLPDLSLLQWYKNMDSPDRYHKVMMFGNETLDSDGSKALVEQSYRQLIGAGRLPEATDKGLE</sequence>
<dbReference type="SUPFAM" id="SSF51905">
    <property type="entry name" value="FAD/NAD(P)-binding domain"/>
    <property type="match status" value="1"/>
</dbReference>
<feature type="chain" id="PRO_5042522413" description="Amine oxidase domain-containing protein" evidence="1">
    <location>
        <begin position="21"/>
        <end position="224"/>
    </location>
</feature>
<keyword evidence="1" id="KW-0732">Signal</keyword>
<dbReference type="AlphaFoldDB" id="A0AAI9TPF5"/>
<dbReference type="Proteomes" id="UP001227192">
    <property type="component" value="Unassembled WGS sequence"/>
</dbReference>
<evidence type="ECO:0000313" key="2">
    <source>
        <dbReference type="EMBL" id="KAJ9491035.1"/>
    </source>
</evidence>
<evidence type="ECO:0000313" key="3">
    <source>
        <dbReference type="Proteomes" id="UP001227192"/>
    </source>
</evidence>
<protein>
    <recommendedName>
        <fullName evidence="4">Amine oxidase domain-containing protein</fullName>
    </recommendedName>
</protein>